<reference evidence="3" key="1">
    <citation type="submission" date="2021-02" db="EMBL/GenBank/DDBJ databases">
        <title>Psilocybe cubensis genome.</title>
        <authorList>
            <person name="Mckernan K.J."/>
            <person name="Crawford S."/>
            <person name="Trippe A."/>
            <person name="Kane L.T."/>
            <person name="Mclaughlin S."/>
        </authorList>
    </citation>
    <scope>NUCLEOTIDE SEQUENCE [LARGE SCALE GENOMIC DNA]</scope>
    <source>
        <strain evidence="3">MGC-MH-2018</strain>
    </source>
</reference>
<gene>
    <name evidence="3" type="ORF">JR316_005512</name>
</gene>
<dbReference type="EMBL" id="JAFIQS010000005">
    <property type="protein sequence ID" value="KAG5168956.1"/>
    <property type="molecule type" value="Genomic_DNA"/>
</dbReference>
<dbReference type="AlphaFoldDB" id="A0A8H7XWG0"/>
<name>A0A8H7XWG0_PSICU</name>
<protein>
    <recommendedName>
        <fullName evidence="2">STEEP1 domain-containing protein</fullName>
    </recommendedName>
</protein>
<dbReference type="GO" id="GO:0006888">
    <property type="term" value="P:endoplasmic reticulum to Golgi vesicle-mediated transport"/>
    <property type="evidence" value="ECO:0007669"/>
    <property type="project" value="TreeGrafter"/>
</dbReference>
<accession>A0A8H7XWG0</accession>
<comment type="similarity">
    <text evidence="1">Belongs to the STEEP1 family.</text>
</comment>
<dbReference type="InterPro" id="IPR029704">
    <property type="entry name" value="STEEP-like"/>
</dbReference>
<dbReference type="PANTHER" id="PTHR46355">
    <property type="entry name" value="UPF0428 PROTEIN CXORF56"/>
    <property type="match status" value="1"/>
</dbReference>
<proteinExistence type="inferred from homology"/>
<comment type="caution">
    <text evidence="3">The sequence shown here is derived from an EMBL/GenBank/DDBJ whole genome shotgun (WGS) entry which is preliminary data.</text>
</comment>
<dbReference type="InterPro" id="IPR057965">
    <property type="entry name" value="STEEP1_dom"/>
</dbReference>
<dbReference type="PANTHER" id="PTHR46355:SF1">
    <property type="entry name" value="STING ER EXIT PROTEIN"/>
    <property type="match status" value="1"/>
</dbReference>
<dbReference type="Pfam" id="PF25809">
    <property type="entry name" value="STEEP1"/>
    <property type="match status" value="1"/>
</dbReference>
<organism evidence="3">
    <name type="scientific">Psilocybe cubensis</name>
    <name type="common">Psychedelic mushroom</name>
    <name type="synonym">Stropharia cubensis</name>
    <dbReference type="NCBI Taxonomy" id="181762"/>
    <lineage>
        <taxon>Eukaryota</taxon>
        <taxon>Fungi</taxon>
        <taxon>Dikarya</taxon>
        <taxon>Basidiomycota</taxon>
        <taxon>Agaricomycotina</taxon>
        <taxon>Agaricomycetes</taxon>
        <taxon>Agaricomycetidae</taxon>
        <taxon>Agaricales</taxon>
        <taxon>Agaricineae</taxon>
        <taxon>Strophariaceae</taxon>
        <taxon>Psilocybe</taxon>
    </lineage>
</organism>
<evidence type="ECO:0000256" key="1">
    <source>
        <dbReference type="ARBA" id="ARBA00024205"/>
    </source>
</evidence>
<feature type="domain" description="STEEP1" evidence="2">
    <location>
        <begin position="21"/>
        <end position="136"/>
    </location>
</feature>
<dbReference type="OrthoDB" id="418131at2759"/>
<sequence length="145" mass="15744">MPKVVSRSAVSSSTDAQPTASSAAALRVYYCICGEFILVIDKSLASLPRRKTDNAIIIRSKDSDDGKARVFKLNAVAEDPILLERSGGGHEKQYRFHCPRCSLKIGYQSTPPPVKTAPFLYILSGALTQMQGQVPPDAFDGENDL</sequence>
<evidence type="ECO:0000259" key="2">
    <source>
        <dbReference type="Pfam" id="PF25809"/>
    </source>
</evidence>
<dbReference type="GO" id="GO:0005737">
    <property type="term" value="C:cytoplasm"/>
    <property type="evidence" value="ECO:0007669"/>
    <property type="project" value="GOC"/>
</dbReference>
<evidence type="ECO:0000313" key="3">
    <source>
        <dbReference type="EMBL" id="KAG5168956.1"/>
    </source>
</evidence>
<dbReference type="GO" id="GO:0090158">
    <property type="term" value="P:endoplasmic reticulum membrane organization"/>
    <property type="evidence" value="ECO:0007669"/>
    <property type="project" value="TreeGrafter"/>
</dbReference>